<sequence length="71" mass="8132">MPKTPDFDENDVIRACEAAYAVENPNLLALAREFNVPYERLRGRVRRDRGPRTGRKAPNMALNTYQKTALL</sequence>
<dbReference type="EMBL" id="MLKD01000016">
    <property type="protein sequence ID" value="OQE19088.1"/>
    <property type="molecule type" value="Genomic_DNA"/>
</dbReference>
<protein>
    <recommendedName>
        <fullName evidence="3">HTH psq-type domain-containing protein</fullName>
    </recommendedName>
</protein>
<organism evidence="1 2">
    <name type="scientific">Penicillium steckii</name>
    <dbReference type="NCBI Taxonomy" id="303698"/>
    <lineage>
        <taxon>Eukaryota</taxon>
        <taxon>Fungi</taxon>
        <taxon>Dikarya</taxon>
        <taxon>Ascomycota</taxon>
        <taxon>Pezizomycotina</taxon>
        <taxon>Eurotiomycetes</taxon>
        <taxon>Eurotiomycetidae</taxon>
        <taxon>Eurotiales</taxon>
        <taxon>Aspergillaceae</taxon>
        <taxon>Penicillium</taxon>
    </lineage>
</organism>
<evidence type="ECO:0008006" key="3">
    <source>
        <dbReference type="Google" id="ProtNLM"/>
    </source>
</evidence>
<gene>
    <name evidence="1" type="ORF">PENSTE_c016G05937</name>
</gene>
<dbReference type="STRING" id="303698.A0A1V6SYE5"/>
<keyword evidence="2" id="KW-1185">Reference proteome</keyword>
<comment type="caution">
    <text evidence="1">The sequence shown here is derived from an EMBL/GenBank/DDBJ whole genome shotgun (WGS) entry which is preliminary data.</text>
</comment>
<evidence type="ECO:0000313" key="1">
    <source>
        <dbReference type="EMBL" id="OQE19088.1"/>
    </source>
</evidence>
<dbReference type="Proteomes" id="UP000191285">
    <property type="component" value="Unassembled WGS sequence"/>
</dbReference>
<accession>A0A1V6SYE5</accession>
<proteinExistence type="predicted"/>
<dbReference type="AlphaFoldDB" id="A0A1V6SYE5"/>
<reference evidence="2" key="1">
    <citation type="journal article" date="2017" name="Nat. Microbiol.">
        <title>Global analysis of biosynthetic gene clusters reveals vast potential of secondary metabolite production in Penicillium species.</title>
        <authorList>
            <person name="Nielsen J.C."/>
            <person name="Grijseels S."/>
            <person name="Prigent S."/>
            <person name="Ji B."/>
            <person name="Dainat J."/>
            <person name="Nielsen K.F."/>
            <person name="Frisvad J.C."/>
            <person name="Workman M."/>
            <person name="Nielsen J."/>
        </authorList>
    </citation>
    <scope>NUCLEOTIDE SEQUENCE [LARGE SCALE GENOMIC DNA]</scope>
    <source>
        <strain evidence="2">IBT 24891</strain>
    </source>
</reference>
<name>A0A1V6SYE5_9EURO</name>
<dbReference type="OrthoDB" id="4324149at2759"/>
<evidence type="ECO:0000313" key="2">
    <source>
        <dbReference type="Proteomes" id="UP000191285"/>
    </source>
</evidence>